<organism evidence="5 6">
    <name type="scientific">Brevibacillus gelatini</name>
    <dbReference type="NCBI Taxonomy" id="1655277"/>
    <lineage>
        <taxon>Bacteria</taxon>
        <taxon>Bacillati</taxon>
        <taxon>Bacillota</taxon>
        <taxon>Bacilli</taxon>
        <taxon>Bacillales</taxon>
        <taxon>Paenibacillaceae</taxon>
        <taxon>Brevibacillus</taxon>
    </lineage>
</organism>
<gene>
    <name evidence="5" type="ORF">EDM57_21015</name>
</gene>
<evidence type="ECO:0000259" key="4">
    <source>
        <dbReference type="Pfam" id="PF10145"/>
    </source>
</evidence>
<reference evidence="5 6" key="1">
    <citation type="submission" date="2018-10" db="EMBL/GenBank/DDBJ databases">
        <title>Phylogenomics of Brevibacillus.</title>
        <authorList>
            <person name="Dunlap C."/>
        </authorList>
    </citation>
    <scope>NUCLEOTIDE SEQUENCE [LARGE SCALE GENOMIC DNA]</scope>
    <source>
        <strain evidence="5 6">DSM 100115</strain>
    </source>
</reference>
<proteinExistence type="predicted"/>
<feature type="coiled-coil region" evidence="2">
    <location>
        <begin position="645"/>
        <end position="724"/>
    </location>
</feature>
<feature type="domain" description="Phage tail tape measure protein" evidence="4">
    <location>
        <begin position="291"/>
        <end position="484"/>
    </location>
</feature>
<sequence length="1808" mass="205739">MVIFYFHQKGCGIVATNNNRLSILITGKLDISSTQKQITEQLNKLKKENVNLNVNFQTDKVNKLTETIRKQAINYEQWWASALLKEEKQREKVLQTEQKIRRKLEQLQLQEQQRTQKAAQDYVNWWTKALKERELKEELLFQRLSAQQQKLAANLSLFQDKANFNATRLLQNVGKHVDQKALSDWVQEVQRLTIQTPRLQQEMARLNERFRQISTTALDAKKSTFSFSEQLGHALNKIALWGTAGSIFFGAQEALKELFSTLVDIDTKLTELSKVLSSDTNFGELMRDTVELANTYGRSLTEAQDALIEFGKAGFEAEQALQMTNATLLGANVTGLQTGQMAEYLTGALVQFNISAKESTKVIDKLNEVDNNFSVTSLGLAQSIAKAGESAQSFGVTLDELIGMTTAIGQATRESGNVIGNALKTVFARLNMDKTQDALASIRVAVKDFNGELRSATDIYADVASQWNLLTRAQKTYIAEALAGKYHITRMIAMLDNWDTVMKASETSQNSLGSSMEENRKHMESLSSAINKVTAAGQELAYSIGESGLRDAMYNVLNVTSTFIKGITESLPYIFSWQTGITGLSLVVAGFIPKLAQMIPLLGSLSVAVRGLGASFLTLMANPVVLATSAIIGLGAAIVYTMGKHKEYVEELKKLDSAAKDANDRLKEIEETLRVIGSTKTEQIFDYTKTIENLDKVKVKLQELQRLQKEQDDFQRKLSRINLKYTPILLNDRLDPSKIDQELKDLAQTAGINILQFKTLEEALSAVNQKLQSMNNTAKELKNNNLSEVFDTEGKKIDELTQILERMNNKQGYTAIQAKEITDKFKDLAPALTQIGDKYYFTSDKVQELINKHKDLIKQSYDNAKIEVQEREKALIQLVNAYDKEINKIDELIIKRDQLNNSITKKVSETVITGVDGSTRKYDASEARYAALAAQHEIDKRLEDIKKSNEELEKFDKLYNGLGKASISETKPKKPTSSGAKSSTTYTPLTQDAKELLRIETELVKVQNKRQLLLDTSSAYRDNLKQEKTLQEQKLKLLIKEYEQVTKTKVLNGKIQSNKFPAKLSDDALKRAYELEQQIAQLQTQIATLSFDELSSSLKEYAEKNDYLDSKIKIIQERMVSYSKTSQIYRDAIEEENLHLKLKQDNLHEEAELIRKQLAYGQLTIAQREELNNKLIELQTSWLNLQNSIDTNKLEQANSLLNEQKNKTDELSKAIELANAKMNAVGDTTSEQYYAEYANYVRLISLKKQSLQEEISLREKLIQQNQNNIDLIRQYKMEIVDLQIEQLRLQETINQVTANKIIDTYKRVYEEQKNIAIKAIEDEEKRENERHKRKLEHIEDERKRKEDAIKKEIDAIDEAKDAENERHKAAMDALDEEMEKFNEAIDKRLQLIDRQSSEREYNNELEKLQSERQKLQQQINTLSLDDSYEAKLRLSELNEQLAAKDREIEDLNYKRSTELRKDNLEDQRDAYEKDINAKKKAEQAKYDETVKKLELEKRKLDQQLTYYKDYYDKLIKKENEKHENILAKLQKEKEETERHFNELIADEKRYADMRKAILAGNLSSMQGDLLKFEQFVKNNMAAIGNSIAQNLLAKIEESKRAIESLNNISIGVGSGSSGSSNGNSGKYAQYQSIVRDIVNAKKKWTDAHNTGDKAGEKYWADYAKPLYSQLPAELANELAKSDYDDALDLYNRYYKGKYHDGGIVDGKSDRLTEIVNKMFNLKPDEGFAKVLKGELWTTPQNIAQNFIPNLKNLMSSITPVVNLNTATGSGDTLVNINIERFTGTESDLNKFKNIVLDAVVKANKKKGR</sequence>
<evidence type="ECO:0000256" key="2">
    <source>
        <dbReference type="SAM" id="Coils"/>
    </source>
</evidence>
<dbReference type="Proteomes" id="UP000268829">
    <property type="component" value="Unassembled WGS sequence"/>
</dbReference>
<dbReference type="InterPro" id="IPR010090">
    <property type="entry name" value="Phage_tape_meas"/>
</dbReference>
<evidence type="ECO:0000313" key="6">
    <source>
        <dbReference type="Proteomes" id="UP000268829"/>
    </source>
</evidence>
<evidence type="ECO:0000256" key="3">
    <source>
        <dbReference type="SAM" id="MobiDB-lite"/>
    </source>
</evidence>
<evidence type="ECO:0000313" key="5">
    <source>
        <dbReference type="EMBL" id="RNB52670.1"/>
    </source>
</evidence>
<feature type="compositionally biased region" description="Polar residues" evidence="3">
    <location>
        <begin position="975"/>
        <end position="987"/>
    </location>
</feature>
<dbReference type="OrthoDB" id="2476793at2"/>
<feature type="coiled-coil region" evidence="2">
    <location>
        <begin position="1194"/>
        <end position="1221"/>
    </location>
</feature>
<accession>A0A3M8AN82</accession>
<feature type="coiled-coil region" evidence="2">
    <location>
        <begin position="1248"/>
        <end position="1546"/>
    </location>
</feature>
<keyword evidence="1" id="KW-1188">Viral release from host cell</keyword>
<dbReference type="EMBL" id="RHHS01000055">
    <property type="protein sequence ID" value="RNB52670.1"/>
    <property type="molecule type" value="Genomic_DNA"/>
</dbReference>
<keyword evidence="2" id="KW-0175">Coiled coil</keyword>
<protein>
    <submittedName>
        <fullName evidence="5">Phage tail tape measure protein</fullName>
    </submittedName>
</protein>
<comment type="caution">
    <text evidence="5">The sequence shown here is derived from an EMBL/GenBank/DDBJ whole genome shotgun (WGS) entry which is preliminary data.</text>
</comment>
<dbReference type="PANTHER" id="PTHR37813">
    <property type="entry name" value="FELS-2 PROPHAGE PROTEIN"/>
    <property type="match status" value="1"/>
</dbReference>
<dbReference type="Pfam" id="PF10145">
    <property type="entry name" value="PhageMin_Tail"/>
    <property type="match status" value="1"/>
</dbReference>
<dbReference type="PANTHER" id="PTHR37813:SF1">
    <property type="entry name" value="FELS-2 PROPHAGE PROTEIN"/>
    <property type="match status" value="1"/>
</dbReference>
<evidence type="ECO:0000256" key="1">
    <source>
        <dbReference type="ARBA" id="ARBA00022612"/>
    </source>
</evidence>
<dbReference type="NCBIfam" id="TIGR01760">
    <property type="entry name" value="tape_meas_TP901"/>
    <property type="match status" value="1"/>
</dbReference>
<keyword evidence="6" id="KW-1185">Reference proteome</keyword>
<feature type="coiled-coil region" evidence="2">
    <location>
        <begin position="757"/>
        <end position="784"/>
    </location>
</feature>
<name>A0A3M8AN82_9BACL</name>
<feature type="region of interest" description="Disordered" evidence="3">
    <location>
        <begin position="966"/>
        <end position="987"/>
    </location>
</feature>